<dbReference type="InterPro" id="IPR025246">
    <property type="entry name" value="IS30-like_HTH"/>
</dbReference>
<sequence>MRHIEKVGPEGTLTVRPKTNVRPLMNKRYTHLIQEERYQIWLEKKAGVSNEIIAQDLRRDLSTVKRELARNTGTRGYRPK</sequence>
<evidence type="ECO:0000313" key="2">
    <source>
        <dbReference type="EMBL" id="MDP0589973.1"/>
    </source>
</evidence>
<evidence type="ECO:0000259" key="1">
    <source>
        <dbReference type="Pfam" id="PF13936"/>
    </source>
</evidence>
<dbReference type="EMBL" id="JASXSV010000026">
    <property type="protein sequence ID" value="MDP0589973.1"/>
    <property type="molecule type" value="Genomic_DNA"/>
</dbReference>
<feature type="domain" description="Transposase IS30-like HTH" evidence="1">
    <location>
        <begin position="28"/>
        <end position="71"/>
    </location>
</feature>
<accession>A0AA90NNB5</accession>
<keyword evidence="3" id="KW-1185">Reference proteome</keyword>
<evidence type="ECO:0000313" key="3">
    <source>
        <dbReference type="Proteomes" id="UP001178148"/>
    </source>
</evidence>
<comment type="caution">
    <text evidence="2">The sequence shown here is derived from an EMBL/GenBank/DDBJ whole genome shotgun (WGS) entry which is preliminary data.</text>
</comment>
<dbReference type="Proteomes" id="UP001178148">
    <property type="component" value="Unassembled WGS sequence"/>
</dbReference>
<feature type="non-terminal residue" evidence="2">
    <location>
        <position position="80"/>
    </location>
</feature>
<dbReference type="AlphaFoldDB" id="A0AA90NNB5"/>
<gene>
    <name evidence="2" type="ORF">QS748_12635</name>
</gene>
<name>A0AA90NNB5_9GAMM</name>
<protein>
    <submittedName>
        <fullName evidence="2">Helix-turn-helix domain-containing protein</fullName>
    </submittedName>
</protein>
<dbReference type="Pfam" id="PF13936">
    <property type="entry name" value="HTH_38"/>
    <property type="match status" value="1"/>
</dbReference>
<organism evidence="2 3">
    <name type="scientific">Candidatus Endonucleibacter bathymodioli</name>
    <dbReference type="NCBI Taxonomy" id="539814"/>
    <lineage>
        <taxon>Bacteria</taxon>
        <taxon>Pseudomonadati</taxon>
        <taxon>Pseudomonadota</taxon>
        <taxon>Gammaproteobacteria</taxon>
        <taxon>Oceanospirillales</taxon>
        <taxon>Endozoicomonadaceae</taxon>
        <taxon>Candidatus Endonucleibacter</taxon>
    </lineage>
</organism>
<reference evidence="2 3" key="1">
    <citation type="journal article" date="2023" name="bioRxiv">
        <title>An intranuclear bacterial parasite of deep-sea mussels expresses apoptosis inhibitors acquired from its host.</title>
        <authorList>
            <person name="Gonzalez Porras M.A."/>
            <person name="Assie A."/>
            <person name="Tietjen M."/>
            <person name="Violette M."/>
            <person name="Kleiner M."/>
            <person name="Gruber-Vodicka H."/>
            <person name="Dubilier N."/>
            <person name="Leisch N."/>
        </authorList>
    </citation>
    <scope>NUCLEOTIDE SEQUENCE [LARGE SCALE GENOMIC DNA]</scope>
    <source>
        <strain evidence="2">IAP13</strain>
    </source>
</reference>
<proteinExistence type="predicted"/>